<evidence type="ECO:0000256" key="2">
    <source>
        <dbReference type="ARBA" id="ARBA00022801"/>
    </source>
</evidence>
<keyword evidence="2 5" id="KW-0378">Hydrolase</keyword>
<dbReference type="GO" id="GO:0043420">
    <property type="term" value="P:anthranilate metabolic process"/>
    <property type="evidence" value="ECO:0007669"/>
    <property type="project" value="TreeGrafter"/>
</dbReference>
<dbReference type="GO" id="GO:0019441">
    <property type="term" value="P:L-tryptophan catabolic process to kynurenine"/>
    <property type="evidence" value="ECO:0007669"/>
    <property type="project" value="TreeGrafter"/>
</dbReference>
<comment type="cofactor">
    <cofactor evidence="5">
        <name>pyridoxal 5'-phosphate</name>
        <dbReference type="ChEBI" id="CHEBI:597326"/>
    </cofactor>
</comment>
<dbReference type="GO" id="GO:0009435">
    <property type="term" value="P:NAD+ biosynthetic process"/>
    <property type="evidence" value="ECO:0007669"/>
    <property type="project" value="UniProtKB-UniRule"/>
</dbReference>
<dbReference type="GO" id="GO:0030429">
    <property type="term" value="F:kynureninase activity"/>
    <property type="evidence" value="ECO:0007669"/>
    <property type="project" value="UniProtKB-UniRule"/>
</dbReference>
<dbReference type="Pfam" id="PF00266">
    <property type="entry name" value="Aminotran_5"/>
    <property type="match status" value="1"/>
</dbReference>
<dbReference type="InterPro" id="IPR015421">
    <property type="entry name" value="PyrdxlP-dep_Trfase_major"/>
</dbReference>
<feature type="domain" description="Aminotransferase class V" evidence="6">
    <location>
        <begin position="117"/>
        <end position="354"/>
    </location>
</feature>
<dbReference type="PIRSF" id="PIRSF038800">
    <property type="entry name" value="KYNU"/>
    <property type="match status" value="1"/>
</dbReference>
<comment type="function">
    <text evidence="5">Catalyzes the cleavage of L-kynurenine (L-Kyn) and L-3-hydroxykynurenine (L-3OHKyn) into anthranilic acid (AA) and 3-hydroxyanthranilic acid (3-OHAA), respectively.</text>
</comment>
<comment type="similarity">
    <text evidence="5">Belongs to the kynureninase family.</text>
</comment>
<accession>A0A1T4YD97</accession>
<dbReference type="RefSeq" id="WP_078714880.1">
    <property type="nucleotide sequence ID" value="NZ_FUYG01000007.1"/>
</dbReference>
<dbReference type="GO" id="GO:0097053">
    <property type="term" value="P:L-kynurenine catabolic process"/>
    <property type="evidence" value="ECO:0007669"/>
    <property type="project" value="UniProtKB-UniPathway"/>
</dbReference>
<evidence type="ECO:0000256" key="5">
    <source>
        <dbReference type="PIRNR" id="PIRNR038800"/>
    </source>
</evidence>
<proteinExistence type="inferred from homology"/>
<evidence type="ECO:0000256" key="4">
    <source>
        <dbReference type="NCBIfam" id="TIGR01814"/>
    </source>
</evidence>
<name>A0A1T4YD97_9MICO</name>
<dbReference type="UniPathway" id="UPA00253">
    <property type="reaction ID" value="UER00329"/>
</dbReference>
<comment type="pathway">
    <text evidence="5">Cofactor biosynthesis; NAD(+) biosynthesis; quinolinate from L-kynurenine: step 2/3.</text>
</comment>
<dbReference type="Gene3D" id="3.40.640.10">
    <property type="entry name" value="Type I PLP-dependent aspartate aminotransferase-like (Major domain)"/>
    <property type="match status" value="1"/>
</dbReference>
<reference evidence="8" key="1">
    <citation type="submission" date="2017-02" db="EMBL/GenBank/DDBJ databases">
        <authorList>
            <person name="Varghese N."/>
            <person name="Submissions S."/>
        </authorList>
    </citation>
    <scope>NUCLEOTIDE SEQUENCE [LARGE SCALE GENOMIC DNA]</scope>
    <source>
        <strain evidence="8">VKM Ac-2052</strain>
    </source>
</reference>
<dbReference type="GO" id="GO:0005737">
    <property type="term" value="C:cytoplasm"/>
    <property type="evidence" value="ECO:0007669"/>
    <property type="project" value="UniProtKB-UniRule"/>
</dbReference>
<keyword evidence="3 5" id="KW-0663">Pyridoxal phosphate</keyword>
<keyword evidence="1 5" id="KW-0662">Pyridine nucleotide biosynthesis</keyword>
<sequence length="406" mass="43947">MASLAQAEELDAHDPLRSKRDLFVGSDDPGIVAYLDGNSLGRPLRASAARLAEFVPAAWGARLIRGWDEEWFDLPLTLGDRIGAVTLGAAPGQVAVGDSTTVLLYKLIRAAVDARPGRREIVVDTDNFPTDRYLVEAIAAERNLVVRWIESDTRGGVTAPELEAVLGDDTALVLLSHVAYRSGFLADVPALTRIAHAAGALVLWDVCHSVASVPMDLDGWGVDIAVGCTYKYLNGGPGAPAFVYVRRELQESLVQPIQGWMGHAAPFDMGPGYSPAPGIRRFLSGTPSIVGMQALRDMVDLVDEVGMPAIRAKSETLTRFAIDAVDGWPASWAVDVATPRQAERRGSHVTIEHPAFKQITAELWRRGVIPDFRAPQGMRLGLSPLSTSHVELWNGLEAVREQLVRL</sequence>
<evidence type="ECO:0000256" key="1">
    <source>
        <dbReference type="ARBA" id="ARBA00022642"/>
    </source>
</evidence>
<evidence type="ECO:0000259" key="6">
    <source>
        <dbReference type="Pfam" id="PF00266"/>
    </source>
</evidence>
<dbReference type="EC" id="3.7.1.3" evidence="4 5"/>
<comment type="catalytic activity">
    <reaction evidence="5">
        <text>L-kynurenine + H2O = anthranilate + L-alanine + H(+)</text>
        <dbReference type="Rhea" id="RHEA:16813"/>
        <dbReference type="ChEBI" id="CHEBI:15377"/>
        <dbReference type="ChEBI" id="CHEBI:15378"/>
        <dbReference type="ChEBI" id="CHEBI:16567"/>
        <dbReference type="ChEBI" id="CHEBI:57959"/>
        <dbReference type="ChEBI" id="CHEBI:57972"/>
        <dbReference type="EC" id="3.7.1.3"/>
    </reaction>
</comment>
<dbReference type="EMBL" id="FUYG01000007">
    <property type="protein sequence ID" value="SKA99291.1"/>
    <property type="molecule type" value="Genomic_DNA"/>
</dbReference>
<evidence type="ECO:0000313" key="7">
    <source>
        <dbReference type="EMBL" id="SKA99291.1"/>
    </source>
</evidence>
<organism evidence="7 8">
    <name type="scientific">Agreia bicolorata</name>
    <dbReference type="NCBI Taxonomy" id="110935"/>
    <lineage>
        <taxon>Bacteria</taxon>
        <taxon>Bacillati</taxon>
        <taxon>Actinomycetota</taxon>
        <taxon>Actinomycetes</taxon>
        <taxon>Micrococcales</taxon>
        <taxon>Microbacteriaceae</taxon>
        <taxon>Agreia</taxon>
    </lineage>
</organism>
<dbReference type="AlphaFoldDB" id="A0A1T4YD97"/>
<comment type="pathway">
    <text evidence="5">Amino-acid degradation; L-kynurenine degradation; L-alanine and anthranilate from L-kynurenine: step 1/1.</text>
</comment>
<evidence type="ECO:0000313" key="8">
    <source>
        <dbReference type="Proteomes" id="UP000189735"/>
    </source>
</evidence>
<gene>
    <name evidence="7" type="ORF">SAMN06295879_2753</name>
</gene>
<dbReference type="Proteomes" id="UP000189735">
    <property type="component" value="Unassembled WGS sequence"/>
</dbReference>
<dbReference type="Gene3D" id="3.90.1150.10">
    <property type="entry name" value="Aspartate Aminotransferase, domain 1"/>
    <property type="match status" value="1"/>
</dbReference>
<dbReference type="UniPathway" id="UPA00334">
    <property type="reaction ID" value="UER00455"/>
</dbReference>
<protein>
    <recommendedName>
        <fullName evidence="4 5">Kynureninase</fullName>
        <ecNumber evidence="4 5">3.7.1.3</ecNumber>
    </recommendedName>
</protein>
<dbReference type="PANTHER" id="PTHR14084:SF0">
    <property type="entry name" value="KYNURENINASE"/>
    <property type="match status" value="1"/>
</dbReference>
<evidence type="ECO:0000256" key="3">
    <source>
        <dbReference type="ARBA" id="ARBA00022898"/>
    </source>
</evidence>
<dbReference type="InterPro" id="IPR000192">
    <property type="entry name" value="Aminotrans_V_dom"/>
</dbReference>
<dbReference type="NCBIfam" id="TIGR01814">
    <property type="entry name" value="kynureninase"/>
    <property type="match status" value="1"/>
</dbReference>
<comment type="subunit">
    <text evidence="5">Homodimer.</text>
</comment>
<dbReference type="InterPro" id="IPR015422">
    <property type="entry name" value="PyrdxlP-dep_Trfase_small"/>
</dbReference>
<dbReference type="InterPro" id="IPR015424">
    <property type="entry name" value="PyrdxlP-dep_Trfase"/>
</dbReference>
<dbReference type="PANTHER" id="PTHR14084">
    <property type="entry name" value="KYNURENINASE"/>
    <property type="match status" value="1"/>
</dbReference>
<comment type="catalytic activity">
    <reaction evidence="5">
        <text>3-hydroxy-L-kynurenine + H2O = 3-hydroxyanthranilate + L-alanine + H(+)</text>
        <dbReference type="Rhea" id="RHEA:25143"/>
        <dbReference type="ChEBI" id="CHEBI:15377"/>
        <dbReference type="ChEBI" id="CHEBI:15378"/>
        <dbReference type="ChEBI" id="CHEBI:36559"/>
        <dbReference type="ChEBI" id="CHEBI:57972"/>
        <dbReference type="ChEBI" id="CHEBI:58125"/>
        <dbReference type="EC" id="3.7.1.3"/>
    </reaction>
</comment>
<dbReference type="InterPro" id="IPR010111">
    <property type="entry name" value="Kynureninase"/>
</dbReference>
<dbReference type="SUPFAM" id="SSF53383">
    <property type="entry name" value="PLP-dependent transferases"/>
    <property type="match status" value="1"/>
</dbReference>
<dbReference type="GO" id="GO:0030170">
    <property type="term" value="F:pyridoxal phosphate binding"/>
    <property type="evidence" value="ECO:0007669"/>
    <property type="project" value="UniProtKB-UniRule"/>
</dbReference>